<dbReference type="EMBL" id="JAAKZY010000082">
    <property type="protein sequence ID" value="NGO10713.1"/>
    <property type="molecule type" value="Genomic_DNA"/>
</dbReference>
<dbReference type="PIRSF" id="PIRSF010219">
    <property type="entry name" value="UCP010219"/>
    <property type="match status" value="1"/>
</dbReference>
<accession>A0A6G4VA78</accession>
<feature type="compositionally biased region" description="Basic and acidic residues" evidence="1">
    <location>
        <begin position="1"/>
        <end position="19"/>
    </location>
</feature>
<dbReference type="Proteomes" id="UP000472335">
    <property type="component" value="Unassembled WGS sequence"/>
</dbReference>
<dbReference type="AlphaFoldDB" id="A0A6G4VA78"/>
<evidence type="ECO:0000313" key="3">
    <source>
        <dbReference type="EMBL" id="NGO10713.1"/>
    </source>
</evidence>
<dbReference type="InterPro" id="IPR016566">
    <property type="entry name" value="UCP010219"/>
</dbReference>
<feature type="region of interest" description="Disordered" evidence="1">
    <location>
        <begin position="1"/>
        <end position="44"/>
    </location>
</feature>
<evidence type="ECO:0000256" key="2">
    <source>
        <dbReference type="SAM" id="Phobius"/>
    </source>
</evidence>
<sequence length="244" mass="25736">MTEHHRTDTAGHHRTDTAGHHRTYTAGHHPADRTPAEPAAQSEAHQKLLDQLGGTKGMVYTAIPISAFVAANAAFGLPLAIGSALAVALLITVWRMAQGEPFTAAAGGVFGVAAAGGVAAWTGSAGGFFLIGIWASCAGAVLLIVTLLARRPVTGLLWNALHGNRHAWRDDRPSLLAHDVATATLTVLFAARFGVQQWLYESDATGWLALAKVGMGVPLLALALLVVFWAFRRTTKRLVEPATQ</sequence>
<proteinExistence type="predicted"/>
<feature type="transmembrane region" description="Helical" evidence="2">
    <location>
        <begin position="207"/>
        <end position="231"/>
    </location>
</feature>
<gene>
    <name evidence="3" type="ORF">G5C60_24740</name>
</gene>
<name>A0A6G4VA78_9ACTN</name>
<comment type="caution">
    <text evidence="3">The sequence shown here is derived from an EMBL/GenBank/DDBJ whole genome shotgun (WGS) entry which is preliminary data.</text>
</comment>
<evidence type="ECO:0000256" key="1">
    <source>
        <dbReference type="SAM" id="MobiDB-lite"/>
    </source>
</evidence>
<dbReference type="Pfam" id="PF11361">
    <property type="entry name" value="DUF3159"/>
    <property type="match status" value="1"/>
</dbReference>
<reference evidence="3 4" key="1">
    <citation type="submission" date="2020-02" db="EMBL/GenBank/DDBJ databases">
        <title>Whole-genome analyses of novel actinobacteria.</title>
        <authorList>
            <person name="Sahin N."/>
            <person name="Gencbay T."/>
        </authorList>
    </citation>
    <scope>NUCLEOTIDE SEQUENCE [LARGE SCALE GENOMIC DNA]</scope>
    <source>
        <strain evidence="3 4">HC44</strain>
    </source>
</reference>
<keyword evidence="4" id="KW-1185">Reference proteome</keyword>
<feature type="transmembrane region" description="Helical" evidence="2">
    <location>
        <begin position="102"/>
        <end position="122"/>
    </location>
</feature>
<keyword evidence="2" id="KW-1133">Transmembrane helix</keyword>
<feature type="transmembrane region" description="Helical" evidence="2">
    <location>
        <begin position="65"/>
        <end position="90"/>
    </location>
</feature>
<evidence type="ECO:0000313" key="4">
    <source>
        <dbReference type="Proteomes" id="UP000472335"/>
    </source>
</evidence>
<protein>
    <submittedName>
        <fullName evidence="3">DUF3159 domain-containing protein</fullName>
    </submittedName>
</protein>
<organism evidence="3 4">
    <name type="scientific">Streptomyces scabichelini</name>
    <dbReference type="NCBI Taxonomy" id="2711217"/>
    <lineage>
        <taxon>Bacteria</taxon>
        <taxon>Bacillati</taxon>
        <taxon>Actinomycetota</taxon>
        <taxon>Actinomycetes</taxon>
        <taxon>Kitasatosporales</taxon>
        <taxon>Streptomycetaceae</taxon>
        <taxon>Streptomyces</taxon>
    </lineage>
</organism>
<keyword evidence="2" id="KW-0472">Membrane</keyword>
<dbReference type="RefSeq" id="WP_165262955.1">
    <property type="nucleotide sequence ID" value="NZ_JAAKZY010000082.1"/>
</dbReference>
<feature type="transmembrane region" description="Helical" evidence="2">
    <location>
        <begin position="128"/>
        <end position="149"/>
    </location>
</feature>
<keyword evidence="2" id="KW-0812">Transmembrane</keyword>